<dbReference type="InterPro" id="IPR050077">
    <property type="entry name" value="LexA_repressor"/>
</dbReference>
<evidence type="ECO:0000313" key="3">
    <source>
        <dbReference type="Proteomes" id="UP000231139"/>
    </source>
</evidence>
<feature type="non-terminal residue" evidence="2">
    <location>
        <position position="81"/>
    </location>
</feature>
<organism evidence="2 3">
    <name type="scientific">Candidatus Nealsonbacteria bacterium CG11_big_fil_rev_8_21_14_0_20_35_11</name>
    <dbReference type="NCBI Taxonomy" id="1974713"/>
    <lineage>
        <taxon>Bacteria</taxon>
        <taxon>Candidatus Nealsoniibacteriota</taxon>
    </lineage>
</organism>
<dbReference type="GO" id="GO:0004252">
    <property type="term" value="F:serine-type endopeptidase activity"/>
    <property type="evidence" value="ECO:0007669"/>
    <property type="project" value="InterPro"/>
</dbReference>
<name>A0A2H0N1B6_9BACT</name>
<evidence type="ECO:0000313" key="2">
    <source>
        <dbReference type="EMBL" id="PIR02693.1"/>
    </source>
</evidence>
<dbReference type="PANTHER" id="PTHR33516:SF2">
    <property type="entry name" value="LEXA REPRESSOR-RELATED"/>
    <property type="match status" value="1"/>
</dbReference>
<proteinExistence type="predicted"/>
<evidence type="ECO:0000259" key="1">
    <source>
        <dbReference type="Pfam" id="PF01726"/>
    </source>
</evidence>
<sequence>MFNKKRKKILDYLKNFIKEKGYPPSFEEIRKHFRFASKSTVHHHIEILKKEGYLNKLDNQARTIEITENKKSDLMKIPLLG</sequence>
<dbReference type="GO" id="GO:0006508">
    <property type="term" value="P:proteolysis"/>
    <property type="evidence" value="ECO:0007669"/>
    <property type="project" value="InterPro"/>
</dbReference>
<comment type="caution">
    <text evidence="2">The sequence shown here is derived from an EMBL/GenBank/DDBJ whole genome shotgun (WGS) entry which is preliminary data.</text>
</comment>
<dbReference type="EMBL" id="PCWK01000018">
    <property type="protein sequence ID" value="PIR02693.1"/>
    <property type="molecule type" value="Genomic_DNA"/>
</dbReference>
<accession>A0A2H0N1B6</accession>
<dbReference type="Pfam" id="PF01726">
    <property type="entry name" value="LexA_DNA_bind"/>
    <property type="match status" value="1"/>
</dbReference>
<gene>
    <name evidence="2" type="ORF">COV62_00885</name>
</gene>
<dbReference type="InterPro" id="IPR006199">
    <property type="entry name" value="LexA_DNA-bd_dom"/>
</dbReference>
<feature type="domain" description="LexA repressor DNA-binding" evidence="1">
    <location>
        <begin position="5"/>
        <end position="63"/>
    </location>
</feature>
<dbReference type="SUPFAM" id="SSF46785">
    <property type="entry name" value="Winged helix' DNA-binding domain"/>
    <property type="match status" value="1"/>
</dbReference>
<dbReference type="PANTHER" id="PTHR33516">
    <property type="entry name" value="LEXA REPRESSOR"/>
    <property type="match status" value="1"/>
</dbReference>
<dbReference type="AlphaFoldDB" id="A0A2H0N1B6"/>
<protein>
    <submittedName>
        <fullName evidence="2">Repressor LexA</fullName>
    </submittedName>
</protein>
<dbReference type="Proteomes" id="UP000231139">
    <property type="component" value="Unassembled WGS sequence"/>
</dbReference>
<dbReference type="Gene3D" id="1.10.10.10">
    <property type="entry name" value="Winged helix-like DNA-binding domain superfamily/Winged helix DNA-binding domain"/>
    <property type="match status" value="1"/>
</dbReference>
<dbReference type="InterPro" id="IPR036390">
    <property type="entry name" value="WH_DNA-bd_sf"/>
</dbReference>
<dbReference type="InterPro" id="IPR036388">
    <property type="entry name" value="WH-like_DNA-bd_sf"/>
</dbReference>
<reference evidence="2 3" key="1">
    <citation type="submission" date="2017-09" db="EMBL/GenBank/DDBJ databases">
        <title>Depth-based differentiation of microbial function through sediment-hosted aquifers and enrichment of novel symbionts in the deep terrestrial subsurface.</title>
        <authorList>
            <person name="Probst A.J."/>
            <person name="Ladd B."/>
            <person name="Jarett J.K."/>
            <person name="Geller-Mcgrath D.E."/>
            <person name="Sieber C.M."/>
            <person name="Emerson J.B."/>
            <person name="Anantharaman K."/>
            <person name="Thomas B.C."/>
            <person name="Malmstrom R."/>
            <person name="Stieglmeier M."/>
            <person name="Klingl A."/>
            <person name="Woyke T."/>
            <person name="Ryan C.M."/>
            <person name="Banfield J.F."/>
        </authorList>
    </citation>
    <scope>NUCLEOTIDE SEQUENCE [LARGE SCALE GENOMIC DNA]</scope>
    <source>
        <strain evidence="2">CG11_big_fil_rev_8_21_14_0_20_35_11</strain>
    </source>
</reference>